<dbReference type="Proteomes" id="UP001060215">
    <property type="component" value="Chromosome 14"/>
</dbReference>
<keyword evidence="1" id="KW-0418">Kinase</keyword>
<name>A0ACC0FG44_9ERIC</name>
<evidence type="ECO:0000313" key="2">
    <source>
        <dbReference type="Proteomes" id="UP001060215"/>
    </source>
</evidence>
<accession>A0ACC0FG44</accession>
<keyword evidence="1" id="KW-0808">Transferase</keyword>
<gene>
    <name evidence="1" type="ORF">LOK49_LG13G00317</name>
</gene>
<comment type="caution">
    <text evidence="1">The sequence shown here is derived from an EMBL/GenBank/DDBJ whole genome shotgun (WGS) entry which is preliminary data.</text>
</comment>
<keyword evidence="2" id="KW-1185">Reference proteome</keyword>
<sequence>MFKFLKGVVGGSGSGPNNLPYYIAEPYSSSWGSWSHSCGSSKDDGSPVSIVSLSGSNANDGLLAAGCNGVKRLCTVRHPNILSFLHSLEVETFDGSTAKVTIYIVTEPVMPLSEKIRELGLEGTQRDEYYAWGLNQITKAGPYVYYLYSQYGFGKGEIGQLFIAGFGSSTLFRTIVGSLADKQGRKRACVTYCIRARLYWSQPSLRAIASNITPPGQKT</sequence>
<dbReference type="EMBL" id="CM045771">
    <property type="protein sequence ID" value="KAI7987716.1"/>
    <property type="molecule type" value="Genomic_DNA"/>
</dbReference>
<reference evidence="1 2" key="1">
    <citation type="journal article" date="2022" name="Plant J.">
        <title>Chromosome-level genome of Camellia lanceoleosa provides a valuable resource for understanding genome evolution and self-incompatibility.</title>
        <authorList>
            <person name="Gong W."/>
            <person name="Xiao S."/>
            <person name="Wang L."/>
            <person name="Liao Z."/>
            <person name="Chang Y."/>
            <person name="Mo W."/>
            <person name="Hu G."/>
            <person name="Li W."/>
            <person name="Zhao G."/>
            <person name="Zhu H."/>
            <person name="Hu X."/>
            <person name="Ji K."/>
            <person name="Xiang X."/>
            <person name="Song Q."/>
            <person name="Yuan D."/>
            <person name="Jin S."/>
            <person name="Zhang L."/>
        </authorList>
    </citation>
    <scope>NUCLEOTIDE SEQUENCE [LARGE SCALE GENOMIC DNA]</scope>
    <source>
        <strain evidence="1">SQ_2022a</strain>
    </source>
</reference>
<organism evidence="1 2">
    <name type="scientific">Camellia lanceoleosa</name>
    <dbReference type="NCBI Taxonomy" id="1840588"/>
    <lineage>
        <taxon>Eukaryota</taxon>
        <taxon>Viridiplantae</taxon>
        <taxon>Streptophyta</taxon>
        <taxon>Embryophyta</taxon>
        <taxon>Tracheophyta</taxon>
        <taxon>Spermatophyta</taxon>
        <taxon>Magnoliopsida</taxon>
        <taxon>eudicotyledons</taxon>
        <taxon>Gunneridae</taxon>
        <taxon>Pentapetalae</taxon>
        <taxon>asterids</taxon>
        <taxon>Ericales</taxon>
        <taxon>Theaceae</taxon>
        <taxon>Camellia</taxon>
    </lineage>
</organism>
<proteinExistence type="predicted"/>
<evidence type="ECO:0000313" key="1">
    <source>
        <dbReference type="EMBL" id="KAI7987716.1"/>
    </source>
</evidence>
<protein>
    <submittedName>
        <fullName evidence="1">Inactive serine/threonine-protein kinase scy1</fullName>
    </submittedName>
</protein>